<name>A0A1I8B1Y9_MELHA</name>
<feature type="region of interest" description="Disordered" evidence="1">
    <location>
        <begin position="47"/>
        <end position="81"/>
    </location>
</feature>
<evidence type="ECO:0000313" key="2">
    <source>
        <dbReference type="Proteomes" id="UP000095281"/>
    </source>
</evidence>
<dbReference type="Proteomes" id="UP000095281">
    <property type="component" value="Unplaced"/>
</dbReference>
<reference evidence="3" key="1">
    <citation type="submission" date="2016-11" db="UniProtKB">
        <authorList>
            <consortium name="WormBaseParasite"/>
        </authorList>
    </citation>
    <scope>IDENTIFICATION</scope>
</reference>
<evidence type="ECO:0000256" key="1">
    <source>
        <dbReference type="SAM" id="MobiDB-lite"/>
    </source>
</evidence>
<organism evidence="2 3">
    <name type="scientific">Meloidogyne hapla</name>
    <name type="common">Root-knot nematode worm</name>
    <dbReference type="NCBI Taxonomy" id="6305"/>
    <lineage>
        <taxon>Eukaryota</taxon>
        <taxon>Metazoa</taxon>
        <taxon>Ecdysozoa</taxon>
        <taxon>Nematoda</taxon>
        <taxon>Chromadorea</taxon>
        <taxon>Rhabditida</taxon>
        <taxon>Tylenchina</taxon>
        <taxon>Tylenchomorpha</taxon>
        <taxon>Tylenchoidea</taxon>
        <taxon>Meloidogynidae</taxon>
        <taxon>Meloidogyninae</taxon>
        <taxon>Meloidogyne</taxon>
    </lineage>
</organism>
<protein>
    <submittedName>
        <fullName evidence="3">G_PROTEIN_RECEP_F1_2 domain-containing protein</fullName>
    </submittedName>
</protein>
<sequence length="109" mass="12238">MVVPAANPLLYAWMNSAFRESFLRALPLGGRLRKKLEMMEIGTVGTGYIGGTSSEGRGGREEFHTDNSQQQQQLISRRSHEFRNQRISSTISLRYHPISPMLTIEDGNG</sequence>
<dbReference type="WBParaSite" id="MhA1_Contig120.frz3.gene44">
    <property type="protein sequence ID" value="MhA1_Contig120.frz3.gene44"/>
    <property type="gene ID" value="MhA1_Contig120.frz3.gene44"/>
</dbReference>
<evidence type="ECO:0000313" key="3">
    <source>
        <dbReference type="WBParaSite" id="MhA1_Contig120.frz3.gene44"/>
    </source>
</evidence>
<dbReference type="AlphaFoldDB" id="A0A1I8B1Y9"/>
<proteinExistence type="predicted"/>
<keyword evidence="2" id="KW-1185">Reference proteome</keyword>
<accession>A0A1I8B1Y9</accession>